<evidence type="ECO:0000256" key="1">
    <source>
        <dbReference type="ARBA" id="ARBA00006586"/>
    </source>
</evidence>
<gene>
    <name evidence="6" type="ORF">SAMN05444412_12621</name>
</gene>
<dbReference type="Gene3D" id="1.10.439.10">
    <property type="entry name" value="Penicillin Amidohydrolase, domain 1"/>
    <property type="match status" value="1"/>
</dbReference>
<proteinExistence type="inferred from homology"/>
<dbReference type="Gene3D" id="1.10.1400.10">
    <property type="match status" value="1"/>
</dbReference>
<evidence type="ECO:0000256" key="5">
    <source>
        <dbReference type="SAM" id="SignalP"/>
    </source>
</evidence>
<evidence type="ECO:0000256" key="3">
    <source>
        <dbReference type="ARBA" id="ARBA00022801"/>
    </source>
</evidence>
<dbReference type="Gene3D" id="2.30.120.10">
    <property type="match status" value="1"/>
</dbReference>
<evidence type="ECO:0000256" key="4">
    <source>
        <dbReference type="ARBA" id="ARBA00023145"/>
    </source>
</evidence>
<comment type="caution">
    <text evidence="6">The sequence shown here is derived from an EMBL/GenBank/DDBJ whole genome shotgun (WGS) entry which is preliminary data.</text>
</comment>
<dbReference type="RefSeq" id="WP_019600521.1">
    <property type="nucleotide sequence ID" value="NZ_FNQC01000026.1"/>
</dbReference>
<dbReference type="InterPro" id="IPR002692">
    <property type="entry name" value="S45"/>
</dbReference>
<keyword evidence="2 5" id="KW-0732">Signal</keyword>
<dbReference type="Gene3D" id="3.60.20.10">
    <property type="entry name" value="Glutamine Phosphoribosylpyrophosphate, subunit 1, domain 1"/>
    <property type="match status" value="1"/>
</dbReference>
<dbReference type="InterPro" id="IPR014395">
    <property type="entry name" value="Pen/GL7ACA/AHL_acylase"/>
</dbReference>
<keyword evidence="3" id="KW-0378">Hydrolase</keyword>
<dbReference type="Proteomes" id="UP000199663">
    <property type="component" value="Unassembled WGS sequence"/>
</dbReference>
<comment type="similarity">
    <text evidence="1">Belongs to the peptidase S45 family.</text>
</comment>
<dbReference type="CDD" id="cd01936">
    <property type="entry name" value="Ntn_CA"/>
    <property type="match status" value="1"/>
</dbReference>
<organism evidence="6 7">
    <name type="scientific">Rhodonellum ikkaensis</name>
    <dbReference type="NCBI Taxonomy" id="336829"/>
    <lineage>
        <taxon>Bacteria</taxon>
        <taxon>Pseudomonadati</taxon>
        <taxon>Bacteroidota</taxon>
        <taxon>Cytophagia</taxon>
        <taxon>Cytophagales</taxon>
        <taxon>Cytophagaceae</taxon>
        <taxon>Rhodonellum</taxon>
    </lineage>
</organism>
<evidence type="ECO:0000256" key="2">
    <source>
        <dbReference type="ARBA" id="ARBA00022729"/>
    </source>
</evidence>
<dbReference type="Pfam" id="PF01804">
    <property type="entry name" value="Penicil_amidase"/>
    <property type="match status" value="1"/>
</dbReference>
<dbReference type="EMBL" id="FNQC01000026">
    <property type="protein sequence ID" value="SDZ56694.1"/>
    <property type="molecule type" value="Genomic_DNA"/>
</dbReference>
<dbReference type="PANTHER" id="PTHR34218:SF3">
    <property type="entry name" value="ACYL-HOMOSERINE LACTONE ACYLASE PVDQ"/>
    <property type="match status" value="1"/>
</dbReference>
<dbReference type="InterPro" id="IPR043147">
    <property type="entry name" value="Penicillin_amidase_A-knob"/>
</dbReference>
<sequence>MLKKSILLLLGLSCSLLSFAQTDLARWELRSQNTEIIRDQWGIPHVYGKTDADAVFGLLYAQCEDDFNRIEVNFIVSQGRMAEVEGSNQLYADLRMKLYIDEEVVKKEYENSPEWLQELMDAWADGINYYLYTHPETKPKLITKFEPWMALTFSEGSIGGDIETISQTDLKKFYDKDFGNNLTLTERNFDEEPRGSNGFAISPSKTKNGNALLLINPHTSFYFRPEVHMVSETGLNAYGAVTWGQFFVYQGFNEFNGWMHTSSKADAIDHFALTVAEKEGKYQYRFGEEWRALEEKTIKLKYKENDQILEREITAFYSHHGPVIREESGKWIAISLMVEREKALTQSFKRTKTKNHHEYKSVMNLKTNSSNNTVYADRDGNIVYYHGNFVPIRNPEFDWKGVVDGSNPETDWKGLHRLEEMIYLHNPTNGWIQNCNSSPFTAAGPYSPKPSDYPSYVAWDQENARGLNAVRVLTGKKNFTLESLIETAYDPYLMAFEPLIPSLFQAYENLSNKNPNKAKLRNPIQVLRDWDKETHAESVGTSIAIFWATQLLVDTRTLERPENAYVFDFLAEHASDEMKISALEKALERLENDFGTWKTPWGEINRFQRITGNIASEFDDSKASLPVGFTSSQWGSLAAFGSRPYTNTKKWYGNVGNSFVAVVEFGKTLKAKSILAGGQSGDPSSPHFDDQAEMYSKGVFKDVNFYRNDVEKHTAFQYKPGEKHTLQQD</sequence>
<keyword evidence="7" id="KW-1185">Reference proteome</keyword>
<reference evidence="6 7" key="1">
    <citation type="submission" date="2016-10" db="EMBL/GenBank/DDBJ databases">
        <authorList>
            <person name="Varghese N."/>
            <person name="Submissions S."/>
        </authorList>
    </citation>
    <scope>NUCLEOTIDE SEQUENCE [LARGE SCALE GENOMIC DNA]</scope>
    <source>
        <strain evidence="6 7">DSM 17997</strain>
    </source>
</reference>
<dbReference type="InterPro" id="IPR043146">
    <property type="entry name" value="Penicillin_amidase_N_B-knob"/>
</dbReference>
<evidence type="ECO:0000313" key="7">
    <source>
        <dbReference type="Proteomes" id="UP000199663"/>
    </source>
</evidence>
<dbReference type="PIRSF" id="PIRSF001227">
    <property type="entry name" value="Pen_acylase"/>
    <property type="match status" value="1"/>
</dbReference>
<feature type="signal peptide" evidence="5">
    <location>
        <begin position="1"/>
        <end position="20"/>
    </location>
</feature>
<feature type="chain" id="PRO_5046567882" evidence="5">
    <location>
        <begin position="21"/>
        <end position="729"/>
    </location>
</feature>
<protein>
    <submittedName>
        <fullName evidence="6">Acyl-homoserine lactone (AHL) acylase PvdQ</fullName>
    </submittedName>
</protein>
<accession>A0A1H3U2F1</accession>
<dbReference type="PANTHER" id="PTHR34218">
    <property type="entry name" value="PEPTIDASE S45 PENICILLIN AMIDASE"/>
    <property type="match status" value="1"/>
</dbReference>
<dbReference type="InterPro" id="IPR023343">
    <property type="entry name" value="Penicillin_amidase_dom1"/>
</dbReference>
<keyword evidence="4" id="KW-0865">Zymogen</keyword>
<evidence type="ECO:0000313" key="6">
    <source>
        <dbReference type="EMBL" id="SDZ56694.1"/>
    </source>
</evidence>
<name>A0A1H3U2F1_9BACT</name>
<dbReference type="InterPro" id="IPR029055">
    <property type="entry name" value="Ntn_hydrolases_N"/>
</dbReference>
<dbReference type="SUPFAM" id="SSF56235">
    <property type="entry name" value="N-terminal nucleophile aminohydrolases (Ntn hydrolases)"/>
    <property type="match status" value="1"/>
</dbReference>